<evidence type="ECO:0000256" key="3">
    <source>
        <dbReference type="ARBA" id="ARBA00022801"/>
    </source>
</evidence>
<dbReference type="Pfam" id="PF07714">
    <property type="entry name" value="PK_Tyr_Ser-Thr"/>
    <property type="match status" value="1"/>
</dbReference>
<evidence type="ECO:0000313" key="8">
    <source>
        <dbReference type="WBParaSite" id="PDA_v2.g13245.t1"/>
    </source>
</evidence>
<dbReference type="InterPro" id="IPR024079">
    <property type="entry name" value="MetalloPept_cat_dom_sf"/>
</dbReference>
<keyword evidence="5" id="KW-0472">Membrane</keyword>
<feature type="transmembrane region" description="Helical" evidence="5">
    <location>
        <begin position="214"/>
        <end position="242"/>
    </location>
</feature>
<dbReference type="Proteomes" id="UP000887578">
    <property type="component" value="Unplaced"/>
</dbReference>
<protein>
    <submittedName>
        <fullName evidence="8">Protein kinase domain-containing protein</fullName>
    </submittedName>
</protein>
<evidence type="ECO:0000256" key="1">
    <source>
        <dbReference type="ARBA" id="ARBA00022670"/>
    </source>
</evidence>
<evidence type="ECO:0000256" key="5">
    <source>
        <dbReference type="SAM" id="Phobius"/>
    </source>
</evidence>
<dbReference type="GO" id="GO:0031012">
    <property type="term" value="C:extracellular matrix"/>
    <property type="evidence" value="ECO:0007669"/>
    <property type="project" value="InterPro"/>
</dbReference>
<dbReference type="Pfam" id="PF00413">
    <property type="entry name" value="Peptidase_M10"/>
    <property type="match status" value="1"/>
</dbReference>
<dbReference type="CDD" id="cd00192">
    <property type="entry name" value="PTKc"/>
    <property type="match status" value="1"/>
</dbReference>
<dbReference type="GO" id="GO:0007169">
    <property type="term" value="P:cell surface receptor protein tyrosine kinase signaling pathway"/>
    <property type="evidence" value="ECO:0007669"/>
    <property type="project" value="TreeGrafter"/>
</dbReference>
<keyword evidence="5" id="KW-0812">Transmembrane</keyword>
<dbReference type="PROSITE" id="PS50011">
    <property type="entry name" value="PROTEIN_KINASE_DOM"/>
    <property type="match status" value="1"/>
</dbReference>
<evidence type="ECO:0000313" key="7">
    <source>
        <dbReference type="Proteomes" id="UP000887578"/>
    </source>
</evidence>
<dbReference type="GO" id="GO:0005524">
    <property type="term" value="F:ATP binding"/>
    <property type="evidence" value="ECO:0007669"/>
    <property type="project" value="InterPro"/>
</dbReference>
<sequence>MKVAFKSGDHKDYRPFDRYKFVAHGIQFNHIHFNYQLPWSINKPGDPYDYSTNDVYTYALFAIGAMLGVAESDDPKSVMYPKREAPMDFDGNYIETKLTPKDITAVQRLYGPPDPMTFTVYAEKNQMGKNKPFPFHNDDSCYEFKGFYGNVSSIYTNNHCIELFENSYCEGKKVMIKPGCTDGSCCNPYTFEKWKFDKLAMSYRACQSTYINILIWNSVVIVVLIVGFLLIGIVFPWLLEILKLFVEKLKRKRYGSSANVRLAHFYPDLDSKKDVMDVAIKTVKRHISFSAIQKEIEIMEECDHENILKFVGWLQEGIHTHIVTEFMHGGSLHSFLRNERNSPTIGQLFSYIMQILDGMIYLGNAHIMHRDLAARNCLLNSTYETLKISDFGLSRKTDNNNEYLLQNDSELPFRWLPIEALKGKESVSDIWAFGIVIWEIFERGQIPYKGMNVNGVTEFLKSGKRLPQPFYCSTEICWDCEPKKRPEFETLKIHLNSILNRVQPVVLSDPEYSSYYETPVKICTDE</sequence>
<dbReference type="PANTHER" id="PTHR24416">
    <property type="entry name" value="TYROSINE-PROTEIN KINASE RECEPTOR"/>
    <property type="match status" value="1"/>
</dbReference>
<evidence type="ECO:0000256" key="4">
    <source>
        <dbReference type="ARBA" id="ARBA00022833"/>
    </source>
</evidence>
<dbReference type="SMART" id="SM00219">
    <property type="entry name" value="TyrKc"/>
    <property type="match status" value="1"/>
</dbReference>
<reference evidence="8" key="1">
    <citation type="submission" date="2022-11" db="UniProtKB">
        <authorList>
            <consortium name="WormBaseParasite"/>
        </authorList>
    </citation>
    <scope>IDENTIFICATION</scope>
</reference>
<keyword evidence="7" id="KW-1185">Reference proteome</keyword>
<dbReference type="SUPFAM" id="SSF55486">
    <property type="entry name" value="Metalloproteases ('zincins'), catalytic domain"/>
    <property type="match status" value="1"/>
</dbReference>
<dbReference type="InterPro" id="IPR020635">
    <property type="entry name" value="Tyr_kinase_cat_dom"/>
</dbReference>
<dbReference type="PRINTS" id="PR00109">
    <property type="entry name" value="TYRKINASE"/>
</dbReference>
<dbReference type="InterPro" id="IPR000719">
    <property type="entry name" value="Prot_kinase_dom"/>
</dbReference>
<evidence type="ECO:0000256" key="2">
    <source>
        <dbReference type="ARBA" id="ARBA00022723"/>
    </source>
</evidence>
<dbReference type="InterPro" id="IPR050122">
    <property type="entry name" value="RTK"/>
</dbReference>
<dbReference type="WBParaSite" id="PDA_v2.g13245.t1">
    <property type="protein sequence ID" value="PDA_v2.g13245.t1"/>
    <property type="gene ID" value="PDA_v2.g13245"/>
</dbReference>
<dbReference type="GO" id="GO:0006508">
    <property type="term" value="P:proteolysis"/>
    <property type="evidence" value="ECO:0007669"/>
    <property type="project" value="UniProtKB-KW"/>
</dbReference>
<dbReference type="GO" id="GO:0004714">
    <property type="term" value="F:transmembrane receptor protein tyrosine kinase activity"/>
    <property type="evidence" value="ECO:0007669"/>
    <property type="project" value="TreeGrafter"/>
</dbReference>
<keyword evidence="3" id="KW-0378">Hydrolase</keyword>
<evidence type="ECO:0000259" key="6">
    <source>
        <dbReference type="PROSITE" id="PS50011"/>
    </source>
</evidence>
<keyword evidence="1" id="KW-0645">Protease</keyword>
<dbReference type="Gene3D" id="3.40.390.10">
    <property type="entry name" value="Collagenase (Catalytic Domain)"/>
    <property type="match status" value="1"/>
</dbReference>
<name>A0A914P5Q0_9BILA</name>
<accession>A0A914P5Q0</accession>
<dbReference type="AlphaFoldDB" id="A0A914P5Q0"/>
<dbReference type="GO" id="GO:0008270">
    <property type="term" value="F:zinc ion binding"/>
    <property type="evidence" value="ECO:0007669"/>
    <property type="project" value="InterPro"/>
</dbReference>
<organism evidence="7 8">
    <name type="scientific">Panagrolaimus davidi</name>
    <dbReference type="NCBI Taxonomy" id="227884"/>
    <lineage>
        <taxon>Eukaryota</taxon>
        <taxon>Metazoa</taxon>
        <taxon>Ecdysozoa</taxon>
        <taxon>Nematoda</taxon>
        <taxon>Chromadorea</taxon>
        <taxon>Rhabditida</taxon>
        <taxon>Tylenchina</taxon>
        <taxon>Panagrolaimomorpha</taxon>
        <taxon>Panagrolaimoidea</taxon>
        <taxon>Panagrolaimidae</taxon>
        <taxon>Panagrolaimus</taxon>
    </lineage>
</organism>
<keyword evidence="5" id="KW-1133">Transmembrane helix</keyword>
<proteinExistence type="predicted"/>
<dbReference type="GO" id="GO:0005886">
    <property type="term" value="C:plasma membrane"/>
    <property type="evidence" value="ECO:0007669"/>
    <property type="project" value="TreeGrafter"/>
</dbReference>
<dbReference type="InterPro" id="IPR011009">
    <property type="entry name" value="Kinase-like_dom_sf"/>
</dbReference>
<dbReference type="GO" id="GO:0043235">
    <property type="term" value="C:receptor complex"/>
    <property type="evidence" value="ECO:0007669"/>
    <property type="project" value="TreeGrafter"/>
</dbReference>
<dbReference type="GO" id="GO:0004222">
    <property type="term" value="F:metalloendopeptidase activity"/>
    <property type="evidence" value="ECO:0007669"/>
    <property type="project" value="InterPro"/>
</dbReference>
<dbReference type="PANTHER" id="PTHR24416:SF611">
    <property type="entry name" value="TYROSINE-PROTEIN KINASE TRANSMEMBRANE RECEPTOR ROR"/>
    <property type="match status" value="1"/>
</dbReference>
<feature type="domain" description="Protein kinase" evidence="6">
    <location>
        <begin position="246"/>
        <end position="506"/>
    </location>
</feature>
<dbReference type="InterPro" id="IPR001818">
    <property type="entry name" value="Pept_M10_metallopeptidase"/>
</dbReference>
<keyword evidence="2" id="KW-0479">Metal-binding</keyword>
<dbReference type="Gene3D" id="1.10.510.10">
    <property type="entry name" value="Transferase(Phosphotransferase) domain 1"/>
    <property type="match status" value="1"/>
</dbReference>
<dbReference type="SUPFAM" id="SSF56112">
    <property type="entry name" value="Protein kinase-like (PK-like)"/>
    <property type="match status" value="1"/>
</dbReference>
<dbReference type="Gene3D" id="2.60.20.10">
    <property type="entry name" value="Crystallins"/>
    <property type="match status" value="1"/>
</dbReference>
<dbReference type="InterPro" id="IPR001245">
    <property type="entry name" value="Ser-Thr/Tyr_kinase_cat_dom"/>
</dbReference>
<dbReference type="PROSITE" id="PS00109">
    <property type="entry name" value="PROTEIN_KINASE_TYR"/>
    <property type="match status" value="1"/>
</dbReference>
<dbReference type="InterPro" id="IPR008266">
    <property type="entry name" value="Tyr_kinase_AS"/>
</dbReference>
<keyword evidence="4" id="KW-0862">Zinc</keyword>